<dbReference type="eggNOG" id="COG0583">
    <property type="taxonomic scope" value="Bacteria"/>
</dbReference>
<name>I4YR75_9HYPH</name>
<dbReference type="STRING" id="864069.MicloDRAFT_00030160"/>
<dbReference type="Gene3D" id="1.10.10.10">
    <property type="entry name" value="Winged helix-like DNA-binding domain superfamily/Winged helix DNA-binding domain"/>
    <property type="match status" value="1"/>
</dbReference>
<evidence type="ECO:0000313" key="7">
    <source>
        <dbReference type="Proteomes" id="UP000003947"/>
    </source>
</evidence>
<keyword evidence="2" id="KW-0805">Transcription regulation</keyword>
<dbReference type="GO" id="GO:0003700">
    <property type="term" value="F:DNA-binding transcription factor activity"/>
    <property type="evidence" value="ECO:0007669"/>
    <property type="project" value="InterPro"/>
</dbReference>
<proteinExistence type="inferred from homology"/>
<gene>
    <name evidence="6" type="ORF">MicloDRAFT_00030160</name>
</gene>
<keyword evidence="7" id="KW-1185">Reference proteome</keyword>
<dbReference type="PROSITE" id="PS50931">
    <property type="entry name" value="HTH_LYSR"/>
    <property type="match status" value="1"/>
</dbReference>
<dbReference type="InterPro" id="IPR036388">
    <property type="entry name" value="WH-like_DNA-bd_sf"/>
</dbReference>
<dbReference type="GO" id="GO:0003677">
    <property type="term" value="F:DNA binding"/>
    <property type="evidence" value="ECO:0007669"/>
    <property type="project" value="UniProtKB-KW"/>
</dbReference>
<dbReference type="SUPFAM" id="SSF53850">
    <property type="entry name" value="Periplasmic binding protein-like II"/>
    <property type="match status" value="1"/>
</dbReference>
<dbReference type="Pfam" id="PF03466">
    <property type="entry name" value="LysR_substrate"/>
    <property type="match status" value="1"/>
</dbReference>
<sequence length="303" mass="33086">MADIERLQGLSAFVRAVEAGSFTGGAKLLGTTPSAISKSIARLEQRVGARLFHRSTRSFSLTAEGQDYFDRISPLMRALEEASDSLRSGQEPVGRLRLSMPADLGRFLMQAITTQFLPHHPHVKLDVSLTDRHVDLIREGFDLTIRVGRVADTGLMSRSLGELPLVLVASPAYLSARGEPRSTDDLRHHAHVRYMLAGRPFPITFADGTSLTPEGALDADSGDALRIAAVNGLGIAQILRTNVHEELSAGLLSVVLPEIPMPSVPVQALHAFGRIMPSRARVFLDFVAARIHEWRRLLDSIHA</sequence>
<dbReference type="InterPro" id="IPR005119">
    <property type="entry name" value="LysR_subst-bd"/>
</dbReference>
<evidence type="ECO:0000256" key="3">
    <source>
        <dbReference type="ARBA" id="ARBA00023125"/>
    </source>
</evidence>
<dbReference type="InterPro" id="IPR000847">
    <property type="entry name" value="LysR_HTH_N"/>
</dbReference>
<evidence type="ECO:0000256" key="2">
    <source>
        <dbReference type="ARBA" id="ARBA00023015"/>
    </source>
</evidence>
<accession>I4YR75</accession>
<evidence type="ECO:0000256" key="4">
    <source>
        <dbReference type="ARBA" id="ARBA00023163"/>
    </source>
</evidence>
<evidence type="ECO:0000313" key="6">
    <source>
        <dbReference type="EMBL" id="EIM26467.1"/>
    </source>
</evidence>
<dbReference type="OrthoDB" id="9786526at2"/>
<comment type="similarity">
    <text evidence="1">Belongs to the LysR transcriptional regulatory family.</text>
</comment>
<evidence type="ECO:0000259" key="5">
    <source>
        <dbReference type="PROSITE" id="PS50931"/>
    </source>
</evidence>
<keyword evidence="3" id="KW-0238">DNA-binding</keyword>
<dbReference type="PANTHER" id="PTHR30537">
    <property type="entry name" value="HTH-TYPE TRANSCRIPTIONAL REGULATOR"/>
    <property type="match status" value="1"/>
</dbReference>
<dbReference type="HOGENOM" id="CLU_039613_16_2_5"/>
<dbReference type="AlphaFoldDB" id="I4YR75"/>
<dbReference type="PATRIC" id="fig|864069.3.peg.3266"/>
<dbReference type="Pfam" id="PF00126">
    <property type="entry name" value="HTH_1"/>
    <property type="match status" value="1"/>
</dbReference>
<dbReference type="InterPro" id="IPR036390">
    <property type="entry name" value="WH_DNA-bd_sf"/>
</dbReference>
<dbReference type="Gene3D" id="3.40.190.290">
    <property type="match status" value="1"/>
</dbReference>
<dbReference type="SUPFAM" id="SSF46785">
    <property type="entry name" value="Winged helix' DNA-binding domain"/>
    <property type="match status" value="1"/>
</dbReference>
<dbReference type="InterPro" id="IPR058163">
    <property type="entry name" value="LysR-type_TF_proteobact-type"/>
</dbReference>
<protein>
    <submittedName>
        <fullName evidence="6">Transcriptional regulator</fullName>
    </submittedName>
</protein>
<evidence type="ECO:0000256" key="1">
    <source>
        <dbReference type="ARBA" id="ARBA00009437"/>
    </source>
</evidence>
<dbReference type="CDD" id="cd08422">
    <property type="entry name" value="PBP2_CrgA_like"/>
    <property type="match status" value="1"/>
</dbReference>
<dbReference type="EMBL" id="JH660645">
    <property type="protein sequence ID" value="EIM26467.1"/>
    <property type="molecule type" value="Genomic_DNA"/>
</dbReference>
<dbReference type="PANTHER" id="PTHR30537:SF5">
    <property type="entry name" value="HTH-TYPE TRANSCRIPTIONAL ACTIVATOR TTDR-RELATED"/>
    <property type="match status" value="1"/>
</dbReference>
<dbReference type="Proteomes" id="UP000003947">
    <property type="component" value="Unassembled WGS sequence"/>
</dbReference>
<dbReference type="RefSeq" id="WP_009762518.1">
    <property type="nucleotide sequence ID" value="NZ_CP141050.1"/>
</dbReference>
<dbReference type="FunFam" id="1.10.10.10:FF:000001">
    <property type="entry name" value="LysR family transcriptional regulator"/>
    <property type="match status" value="1"/>
</dbReference>
<organism evidence="6 7">
    <name type="scientific">Microvirga lotononidis</name>
    <dbReference type="NCBI Taxonomy" id="864069"/>
    <lineage>
        <taxon>Bacteria</taxon>
        <taxon>Pseudomonadati</taxon>
        <taxon>Pseudomonadota</taxon>
        <taxon>Alphaproteobacteria</taxon>
        <taxon>Hyphomicrobiales</taxon>
        <taxon>Methylobacteriaceae</taxon>
        <taxon>Microvirga</taxon>
    </lineage>
</organism>
<reference evidence="6 7" key="1">
    <citation type="submission" date="2012-02" db="EMBL/GenBank/DDBJ databases">
        <title>Improved High-Quality Draft sequence of Microvirga sp. WSM3557.</title>
        <authorList>
            <consortium name="US DOE Joint Genome Institute"/>
            <person name="Lucas S."/>
            <person name="Han J."/>
            <person name="Lapidus A."/>
            <person name="Cheng J.-F."/>
            <person name="Goodwin L."/>
            <person name="Pitluck S."/>
            <person name="Peters L."/>
            <person name="Zhang X."/>
            <person name="Detter J.C."/>
            <person name="Han C."/>
            <person name="Tapia R."/>
            <person name="Land M."/>
            <person name="Hauser L."/>
            <person name="Kyrpides N."/>
            <person name="Ivanova N."/>
            <person name="Pagani I."/>
            <person name="Brau L."/>
            <person name="Yates R."/>
            <person name="O'Hara G."/>
            <person name="Rui T."/>
            <person name="Howieson J."/>
            <person name="Reeve W."/>
            <person name="Woyke T."/>
        </authorList>
    </citation>
    <scope>NUCLEOTIDE SEQUENCE [LARGE SCALE GENOMIC DNA]</scope>
    <source>
        <strain evidence="6 7">WSM3557</strain>
    </source>
</reference>
<keyword evidence="4" id="KW-0804">Transcription</keyword>
<feature type="domain" description="HTH lysR-type" evidence="5">
    <location>
        <begin position="5"/>
        <end position="62"/>
    </location>
</feature>